<evidence type="ECO:0000313" key="4">
    <source>
        <dbReference type="Proteomes" id="UP000516122"/>
    </source>
</evidence>
<dbReference type="AlphaFoldDB" id="A0A7H0FPD1"/>
<evidence type="ECO:0000313" key="1">
    <source>
        <dbReference type="EMBL" id="PTN76496.1"/>
    </source>
</evidence>
<sequence>MAMKKIDTQEAIASTLKKGMEKAEHSGINVSEDEFTVIQPFDDLNAVIVTVENSTGNRPVNIKVTDTVVILERQEGTLDVFK</sequence>
<accession>A0A7H0FPD1</accession>
<dbReference type="EMBL" id="PZZH01000001">
    <property type="protein sequence ID" value="PTN76496.1"/>
    <property type="molecule type" value="Genomic_DNA"/>
</dbReference>
<dbReference type="Proteomes" id="UP000244140">
    <property type="component" value="Unassembled WGS sequence"/>
</dbReference>
<reference evidence="2 4" key="2">
    <citation type="submission" date="2020-08" db="EMBL/GenBank/DDBJ databases">
        <title>Enterococcus faecalis SF28073 genome assembly.</title>
        <authorList>
            <person name="Duerkop B.A."/>
            <person name="Johnson C.N."/>
        </authorList>
    </citation>
    <scope>NUCLEOTIDE SEQUENCE [LARGE SCALE GENOMIC DNA]</scope>
    <source>
        <strain evidence="2 4">SF28073</strain>
    </source>
</reference>
<dbReference type="Proteomes" id="UP000516122">
    <property type="component" value="Chromosome"/>
</dbReference>
<evidence type="ECO:0000313" key="3">
    <source>
        <dbReference type="Proteomes" id="UP000244140"/>
    </source>
</evidence>
<dbReference type="EMBL" id="CP060804">
    <property type="protein sequence ID" value="QNP37897.1"/>
    <property type="molecule type" value="Genomic_DNA"/>
</dbReference>
<proteinExistence type="predicted"/>
<evidence type="ECO:0000313" key="2">
    <source>
        <dbReference type="EMBL" id="QNP37897.1"/>
    </source>
</evidence>
<protein>
    <submittedName>
        <fullName evidence="2">2-hydroxyacyl-CoA dehydratase</fullName>
    </submittedName>
</protein>
<reference evidence="1 3" key="1">
    <citation type="submission" date="2018-04" db="EMBL/GenBank/DDBJ databases">
        <authorList>
            <person name="Van Tyne D."/>
        </authorList>
    </citation>
    <scope>NUCLEOTIDE SEQUENCE [LARGE SCALE GENOMIC DNA]</scope>
    <source>
        <strain evidence="1 3">B2535</strain>
    </source>
</reference>
<name>A0A7H0FPD1_ENTFL</name>
<organism evidence="2 4">
    <name type="scientific">Enterococcus faecalis</name>
    <name type="common">Streptococcus faecalis</name>
    <dbReference type="NCBI Taxonomy" id="1351"/>
    <lineage>
        <taxon>Bacteria</taxon>
        <taxon>Bacillati</taxon>
        <taxon>Bacillota</taxon>
        <taxon>Bacilli</taxon>
        <taxon>Lactobacillales</taxon>
        <taxon>Enterococcaceae</taxon>
        <taxon>Enterococcus</taxon>
    </lineage>
</organism>
<gene>
    <name evidence="1" type="ORF">DAI13_01500</name>
    <name evidence="2" type="ORF">H9Q64_15860</name>
</gene>